<dbReference type="InterPro" id="IPR007081">
    <property type="entry name" value="RNA_pol_Rpb1_5"/>
</dbReference>
<dbReference type="Proteomes" id="UP000012073">
    <property type="component" value="Unassembled WGS sequence"/>
</dbReference>
<dbReference type="Gene3D" id="2.40.270.10">
    <property type="entry name" value="DNA-directed RNA polymerase, subunit 2, domain 6"/>
    <property type="match status" value="1"/>
</dbReference>
<dbReference type="Gene3D" id="2.40.40.20">
    <property type="match status" value="1"/>
</dbReference>
<name>R7Q8Y3_CHOCR</name>
<keyword evidence="4" id="KW-0548">Nucleotidyltransferase</keyword>
<keyword evidence="5" id="KW-0804">Transcription</keyword>
<evidence type="ECO:0000256" key="1">
    <source>
        <dbReference type="ARBA" id="ARBA00012418"/>
    </source>
</evidence>
<dbReference type="InterPro" id="IPR006592">
    <property type="entry name" value="RNA_pol_N"/>
</dbReference>
<protein>
    <recommendedName>
        <fullName evidence="1">DNA-directed RNA polymerase</fullName>
        <ecNumber evidence="1">2.7.7.6</ecNumber>
    </recommendedName>
</protein>
<dbReference type="Pfam" id="PF04998">
    <property type="entry name" value="RNA_pol_Rpb1_5"/>
    <property type="match status" value="1"/>
</dbReference>
<dbReference type="InterPro" id="IPR000722">
    <property type="entry name" value="RNA_pol_asu"/>
</dbReference>
<dbReference type="KEGG" id="ccp:CHC_T00002920001"/>
<evidence type="ECO:0000259" key="6">
    <source>
        <dbReference type="SMART" id="SM00663"/>
    </source>
</evidence>
<accession>R7Q8Y3</accession>
<dbReference type="GO" id="GO:0003899">
    <property type="term" value="F:DNA-directed RNA polymerase activity"/>
    <property type="evidence" value="ECO:0007669"/>
    <property type="project" value="UniProtKB-EC"/>
</dbReference>
<dbReference type="InterPro" id="IPR045867">
    <property type="entry name" value="DNA-dir_RpoC_beta_prime"/>
</dbReference>
<feature type="domain" description="RNA polymerase N-terminal" evidence="6">
    <location>
        <begin position="574"/>
        <end position="852"/>
    </location>
</feature>
<evidence type="ECO:0000256" key="4">
    <source>
        <dbReference type="ARBA" id="ARBA00022695"/>
    </source>
</evidence>
<dbReference type="InterPro" id="IPR037033">
    <property type="entry name" value="DNA-dir_RNAP_su2_hyb_sf"/>
</dbReference>
<dbReference type="EC" id="2.7.7.6" evidence="1"/>
<reference evidence="8" key="1">
    <citation type="journal article" date="2013" name="Proc. Natl. Acad. Sci. U.S.A.">
        <title>Genome structure and metabolic features in the red seaweed Chondrus crispus shed light on evolution of the Archaeplastida.</title>
        <authorList>
            <person name="Collen J."/>
            <person name="Porcel B."/>
            <person name="Carre W."/>
            <person name="Ball S.G."/>
            <person name="Chaparro C."/>
            <person name="Tonon T."/>
            <person name="Barbeyron T."/>
            <person name="Michel G."/>
            <person name="Noel B."/>
            <person name="Valentin K."/>
            <person name="Elias M."/>
            <person name="Artiguenave F."/>
            <person name="Arun A."/>
            <person name="Aury J.M."/>
            <person name="Barbosa-Neto J.F."/>
            <person name="Bothwell J.H."/>
            <person name="Bouget F.Y."/>
            <person name="Brillet L."/>
            <person name="Cabello-Hurtado F."/>
            <person name="Capella-Gutierrez S."/>
            <person name="Charrier B."/>
            <person name="Cladiere L."/>
            <person name="Cock J.M."/>
            <person name="Coelho S.M."/>
            <person name="Colleoni C."/>
            <person name="Czjzek M."/>
            <person name="Da Silva C."/>
            <person name="Delage L."/>
            <person name="Denoeud F."/>
            <person name="Deschamps P."/>
            <person name="Dittami S.M."/>
            <person name="Gabaldon T."/>
            <person name="Gachon C.M."/>
            <person name="Groisillier A."/>
            <person name="Herve C."/>
            <person name="Jabbari K."/>
            <person name="Katinka M."/>
            <person name="Kloareg B."/>
            <person name="Kowalczyk N."/>
            <person name="Labadie K."/>
            <person name="Leblanc C."/>
            <person name="Lopez P.J."/>
            <person name="McLachlan D.H."/>
            <person name="Meslet-Cladiere L."/>
            <person name="Moustafa A."/>
            <person name="Nehr Z."/>
            <person name="Nyvall Collen P."/>
            <person name="Panaud O."/>
            <person name="Partensky F."/>
            <person name="Poulain J."/>
            <person name="Rensing S.A."/>
            <person name="Rousvoal S."/>
            <person name="Samson G."/>
            <person name="Symeonidi A."/>
            <person name="Weissenbach J."/>
            <person name="Zambounis A."/>
            <person name="Wincker P."/>
            <person name="Boyen C."/>
        </authorList>
    </citation>
    <scope>NUCLEOTIDE SEQUENCE [LARGE SCALE GENOMIC DNA]</scope>
    <source>
        <strain evidence="8">cv. Stackhouse</strain>
    </source>
</reference>
<evidence type="ECO:0000256" key="2">
    <source>
        <dbReference type="ARBA" id="ARBA00022478"/>
    </source>
</evidence>
<sequence>MPGCRPITHGGLEGGLLRAGTAINRDAILAWVLDETGRVCAVRAPASACDGPATLVSLQWIAPPEFAQENIARGGALKYRISRSVPLGVGDKLMGRHGNKGVISTLLPDAQMPCLPDDEQLPAQLRGQPMDLILNPHGVVGRLNIGQLAETQWGLAAMMGATLPDTLAFGAQDHAALLEAFFASLADRTQGLVDTNGKIRLCLPDGTLTEQPVCVGVQHTVRLGHSPALKANYRGGGEQGCATYNMVTGQPAGGRRVGGGQRIGEMEMWALAANRLPAFLNGVLGYRSQPRPANAQQEADRYFAGGLHNAVIAHLFALGYRVNGVGPEARLQAIEPADLDGFAQVLHGGLWESSQRVRFGCPGCSLLKEAFSVSLDRRGTPVPVRASLWLDRVQVVAQDLNALQGWLNRPDHLDLGVGEIASQGFRLRFAHGKPLRTNMIIKREKNGLQWRLALQIEDPCTELLAQDHPEILFERVADGNTKLAWAVLDLRTRKRPGAWKLAQFFTKCASHYGSNLIVEDLTGTSKTQAEPDGLADPRIFGQADLREGGVTRAGVIALGCTVVPGHPDEHLPPLTHWPVLPFRYRYEPPASVGRARGHDRLNELYRRLLDARDTVSSDKRISRVGSVIGQIRNEIATRLFGRVGDRQHQALAPKVALVRGAGLARRVNYSGRAVIVPDPGLLWHECSLSLRAIVTSFAPWFRLEVLAAGKQTARWADDRWWAEPDFEQLTEQDGESLQSLVEQVLARDEGVWTLLVRNPSLHRHNVQGFRVRLRRHDQGEVIGINPLVCRGFNADFDGDEMSFHAAITVAERDEAISARPSALQSRLSWAETGLVPMCSLTQDFLLGDWLQRQQDTESDTPAEISGLGGQGSVRERAAQLFVSAKEERQLIAQMTHWCEQVLKRATKRGASFSYVELRVLARYLLEHTDNQASAAGADRNAMLGQACLRTVLALAKAPEPLAGRDLAAMAASGARGDAAQLRQLLLERGWLSSGDEKLDATIQTQFGFGLVQGATNAAMFFDTCYSARVEMADKKLLVARAGGLTRRLVFALWPVTIRAGSCTSPADTFRTPGQCRWAPQRYICAACYGPLAGGVAPTAGLPVGLLAAQSIGERGTQLSMQSYHGSGTQFSIGDVIAALRPQKEKDRGPWLLEEEFVQRFVSQSAYANLDQRHLRLLWRFTHGEQMSLAQAAVTDGLDALASVPAIAGNSPFRMPESVLAQAQVDASASSSFRPWAQMLQGLAPVSEAES</sequence>
<dbReference type="PANTHER" id="PTHR19376">
    <property type="entry name" value="DNA-DIRECTED RNA POLYMERASE"/>
    <property type="match status" value="1"/>
</dbReference>
<dbReference type="Pfam" id="PF00623">
    <property type="entry name" value="RNA_pol_Rpb1_2"/>
    <property type="match status" value="1"/>
</dbReference>
<dbReference type="EMBL" id="HG001694">
    <property type="protein sequence ID" value="CDF34489.1"/>
    <property type="molecule type" value="Genomic_DNA"/>
</dbReference>
<gene>
    <name evidence="7" type="ORF">CHC_T00002920001</name>
</gene>
<organism evidence="7 8">
    <name type="scientific">Chondrus crispus</name>
    <name type="common">Carrageen Irish moss</name>
    <name type="synonym">Polymorpha crispa</name>
    <dbReference type="NCBI Taxonomy" id="2769"/>
    <lineage>
        <taxon>Eukaryota</taxon>
        <taxon>Rhodophyta</taxon>
        <taxon>Florideophyceae</taxon>
        <taxon>Rhodymeniophycidae</taxon>
        <taxon>Gigartinales</taxon>
        <taxon>Gigartinaceae</taxon>
        <taxon>Chondrus</taxon>
    </lineage>
</organism>
<proteinExistence type="predicted"/>
<evidence type="ECO:0000256" key="3">
    <source>
        <dbReference type="ARBA" id="ARBA00022679"/>
    </source>
</evidence>
<dbReference type="GO" id="GO:0006351">
    <property type="term" value="P:DNA-templated transcription"/>
    <property type="evidence" value="ECO:0007669"/>
    <property type="project" value="InterPro"/>
</dbReference>
<keyword evidence="8" id="KW-1185">Reference proteome</keyword>
<dbReference type="AlphaFoldDB" id="R7Q8Y3"/>
<keyword evidence="2" id="KW-0240">DNA-directed RNA polymerase</keyword>
<dbReference type="GO" id="GO:0000428">
    <property type="term" value="C:DNA-directed RNA polymerase complex"/>
    <property type="evidence" value="ECO:0007669"/>
    <property type="project" value="UniProtKB-KW"/>
</dbReference>
<keyword evidence="3" id="KW-0808">Transferase</keyword>
<dbReference type="Gene3D" id="1.10.40.90">
    <property type="match status" value="1"/>
</dbReference>
<evidence type="ECO:0000313" key="7">
    <source>
        <dbReference type="EMBL" id="CDF34489.1"/>
    </source>
</evidence>
<evidence type="ECO:0000256" key="5">
    <source>
        <dbReference type="ARBA" id="ARBA00023163"/>
    </source>
</evidence>
<dbReference type="RefSeq" id="XP_005714308.1">
    <property type="nucleotide sequence ID" value="XM_005714251.1"/>
</dbReference>
<dbReference type="GeneID" id="17322017"/>
<dbReference type="SMART" id="SM00663">
    <property type="entry name" value="RPOLA_N"/>
    <property type="match status" value="1"/>
</dbReference>
<evidence type="ECO:0000313" key="8">
    <source>
        <dbReference type="Proteomes" id="UP000012073"/>
    </source>
</evidence>
<dbReference type="STRING" id="2769.R7Q8Y3"/>
<dbReference type="SUPFAM" id="SSF64484">
    <property type="entry name" value="beta and beta-prime subunits of DNA dependent RNA-polymerase"/>
    <property type="match status" value="2"/>
</dbReference>
<dbReference type="InterPro" id="IPR007120">
    <property type="entry name" value="DNA-dir_RNAP_su2_dom"/>
</dbReference>
<dbReference type="Pfam" id="PF00562">
    <property type="entry name" value="RNA_pol_Rpb2_6"/>
    <property type="match status" value="1"/>
</dbReference>
<dbReference type="GO" id="GO:0003677">
    <property type="term" value="F:DNA binding"/>
    <property type="evidence" value="ECO:0007669"/>
    <property type="project" value="InterPro"/>
</dbReference>
<dbReference type="Gramene" id="CDF34489">
    <property type="protein sequence ID" value="CDF34489"/>
    <property type="gene ID" value="CHC_T00002920001"/>
</dbReference>